<evidence type="ECO:0000259" key="2">
    <source>
        <dbReference type="Pfam" id="PF00534"/>
    </source>
</evidence>
<protein>
    <submittedName>
        <fullName evidence="3">Glycosyl transferase family 1</fullName>
    </submittedName>
</protein>
<dbReference type="GO" id="GO:0016757">
    <property type="term" value="F:glycosyltransferase activity"/>
    <property type="evidence" value="ECO:0007669"/>
    <property type="project" value="InterPro"/>
</dbReference>
<keyword evidence="1 3" id="KW-0808">Transferase</keyword>
<evidence type="ECO:0000313" key="4">
    <source>
        <dbReference type="Proteomes" id="UP000188184"/>
    </source>
</evidence>
<dbReference type="SUPFAM" id="SSF53756">
    <property type="entry name" value="UDP-Glycosyltransferase/glycogen phosphorylase"/>
    <property type="match status" value="1"/>
</dbReference>
<dbReference type="Pfam" id="PF00534">
    <property type="entry name" value="Glycos_transf_1"/>
    <property type="match status" value="1"/>
</dbReference>
<keyword evidence="4" id="KW-1185">Reference proteome</keyword>
<dbReference type="Gene3D" id="3.40.50.2000">
    <property type="entry name" value="Glycogen Phosphorylase B"/>
    <property type="match status" value="1"/>
</dbReference>
<feature type="domain" description="Glycosyl transferase family 1" evidence="2">
    <location>
        <begin position="181"/>
        <end position="327"/>
    </location>
</feature>
<dbReference type="AlphaFoldDB" id="A0A1Q2L442"/>
<dbReference type="PANTHER" id="PTHR46401">
    <property type="entry name" value="GLYCOSYLTRANSFERASE WBBK-RELATED"/>
    <property type="match status" value="1"/>
</dbReference>
<dbReference type="PANTHER" id="PTHR46401:SF2">
    <property type="entry name" value="GLYCOSYLTRANSFERASE WBBK-RELATED"/>
    <property type="match status" value="1"/>
</dbReference>
<dbReference type="EMBL" id="CP019640">
    <property type="protein sequence ID" value="AQQ55144.1"/>
    <property type="molecule type" value="Genomic_DNA"/>
</dbReference>
<sequence length="330" mass="38915">MVFDVPAEKGGALSILNEFYERAIKDKENDWFFVVSTPKLPETSNTKVLQYSWVKRSWFHRLYFDHFIAPKLVSRYKISEVLSLQNLIIPKVKTKQVLYLHQPLPFIEKKYKINENFKFWVYQNIIGKMIFSSIKKADKVKVQTNWIKKACIEKTKEDESKFELQRPKIDVKIKNYYKDDQKKETLFFYPANAIHYKNHDVIVQAVKILKERKIENFKVIFTLTGEETNFIKSLFKDVENNHLPIIFIGGISREEVFQYYSKSILIFPSYVETFGLPLLEAKMHRTPIIASDCAFSHEILDDYKNVTFFNPFNGEELASNMSKNLSENAL</sequence>
<dbReference type="RefSeq" id="WP_232336857.1">
    <property type="nucleotide sequence ID" value="NZ_CP019640.1"/>
</dbReference>
<reference evidence="3 4" key="1">
    <citation type="submission" date="2017-02" db="EMBL/GenBank/DDBJ databases">
        <title>The complete genomic sequence of a novel cold adapted crude oil-degrading bacterium Planococcus qaidamina Y42.</title>
        <authorList>
            <person name="Yang R."/>
        </authorList>
    </citation>
    <scope>NUCLEOTIDE SEQUENCE [LARGE SCALE GENOMIC DNA]</scope>
    <source>
        <strain evidence="3 4">Y42</strain>
    </source>
</reference>
<dbReference type="KEGG" id="pmar:B0X71_14580"/>
<name>A0A1Q2L442_9BACL</name>
<dbReference type="Proteomes" id="UP000188184">
    <property type="component" value="Chromosome"/>
</dbReference>
<proteinExistence type="predicted"/>
<accession>A0A1Q2L442</accession>
<evidence type="ECO:0000256" key="1">
    <source>
        <dbReference type="ARBA" id="ARBA00022679"/>
    </source>
</evidence>
<gene>
    <name evidence="3" type="ORF">B0X71_14580</name>
</gene>
<dbReference type="InterPro" id="IPR001296">
    <property type="entry name" value="Glyco_trans_1"/>
</dbReference>
<organism evidence="3 4">
    <name type="scientific">Planococcus lenghuensis</name>
    <dbReference type="NCBI Taxonomy" id="2213202"/>
    <lineage>
        <taxon>Bacteria</taxon>
        <taxon>Bacillati</taxon>
        <taxon>Bacillota</taxon>
        <taxon>Bacilli</taxon>
        <taxon>Bacillales</taxon>
        <taxon>Caryophanaceae</taxon>
        <taxon>Planococcus</taxon>
    </lineage>
</organism>
<dbReference type="GO" id="GO:0009103">
    <property type="term" value="P:lipopolysaccharide biosynthetic process"/>
    <property type="evidence" value="ECO:0007669"/>
    <property type="project" value="TreeGrafter"/>
</dbReference>
<evidence type="ECO:0000313" key="3">
    <source>
        <dbReference type="EMBL" id="AQQ55144.1"/>
    </source>
</evidence>